<accession>A0A0H5NXZ4</accession>
<dbReference type="GO" id="GO:0008726">
    <property type="term" value="F:alkanesulfonate monooxygenase activity"/>
    <property type="evidence" value="ECO:0007669"/>
    <property type="project" value="TreeGrafter"/>
</dbReference>
<keyword evidence="2" id="KW-0288">FMN</keyword>
<keyword evidence="3 6" id="KW-0560">Oxidoreductase</keyword>
<dbReference type="EMBL" id="LN868939">
    <property type="protein sequence ID" value="CRY80153.1"/>
    <property type="molecule type" value="Genomic_DNA"/>
</dbReference>
<organism evidence="6 7">
    <name type="scientific">Nocardia farcinica</name>
    <dbReference type="NCBI Taxonomy" id="37329"/>
    <lineage>
        <taxon>Bacteria</taxon>
        <taxon>Bacillati</taxon>
        <taxon>Actinomycetota</taxon>
        <taxon>Actinomycetes</taxon>
        <taxon>Mycobacteriales</taxon>
        <taxon>Nocardiaceae</taxon>
        <taxon>Nocardia</taxon>
    </lineage>
</organism>
<protein>
    <submittedName>
        <fullName evidence="6">Pyrimidine monooxygenase RutA</fullName>
        <ecNumber evidence="6">1.14.14.-</ecNumber>
    </submittedName>
</protein>
<keyword evidence="1" id="KW-0285">Flavoprotein</keyword>
<dbReference type="NCBIfam" id="TIGR03619">
    <property type="entry name" value="F420_Rv2161c"/>
    <property type="match status" value="1"/>
</dbReference>
<dbReference type="AlphaFoldDB" id="A0A0H5NXZ4"/>
<dbReference type="Gene3D" id="3.20.20.30">
    <property type="entry name" value="Luciferase-like domain"/>
    <property type="match status" value="1"/>
</dbReference>
<dbReference type="Proteomes" id="UP000057820">
    <property type="component" value="Plasmid 2"/>
</dbReference>
<keyword evidence="6" id="KW-0614">Plasmid</keyword>
<dbReference type="PANTHER" id="PTHR42847:SF4">
    <property type="entry name" value="ALKANESULFONATE MONOOXYGENASE-RELATED"/>
    <property type="match status" value="1"/>
</dbReference>
<sequence length="300" mass="32528">MTAPLQFTVGIALSPLDQLTALAVTAEECGFSSVALPDSLFYMQSQAAKYPYTADGSRFWGPDTPWVDPLIGATAMAAVTSRIRFYTNVLKLGSRNPLLLARQVGSVANLSNNRFGFGVGIGWAPEEFEWCGQPYARRGARVDEMIEVIKLVLGGGMVEFHGEFYDFEPLQMSPAPSAPVPFYIGGHTEAALRRAARVGDGWTSAMMTFDELTATIGKLDALRAEFDRSAEPFEIQAVCVDRGGRAGYQDLADAGVTDAIVVPWLLEGIGFDGELAAKQDALRRFAEKYIADPIVGRDAR</sequence>
<geneLocation type="plasmid" evidence="6">
    <name>2</name>
</geneLocation>
<dbReference type="KEGG" id="nfr:ERS450000_03711"/>
<name>A0A0H5NXZ4_NOCFR</name>
<evidence type="ECO:0000256" key="1">
    <source>
        <dbReference type="ARBA" id="ARBA00022630"/>
    </source>
</evidence>
<proteinExistence type="predicted"/>
<dbReference type="PANTHER" id="PTHR42847">
    <property type="entry name" value="ALKANESULFONATE MONOOXYGENASE"/>
    <property type="match status" value="1"/>
</dbReference>
<reference evidence="7" key="1">
    <citation type="submission" date="2015-03" db="EMBL/GenBank/DDBJ databases">
        <authorList>
            <consortium name="Pathogen Informatics"/>
        </authorList>
    </citation>
    <scope>NUCLEOTIDE SEQUENCE [LARGE SCALE GENOMIC DNA]</scope>
    <source>
        <strain evidence="7">NCTC11134</strain>
        <plasmid evidence="7">2</plasmid>
    </source>
</reference>
<dbReference type="SUPFAM" id="SSF51679">
    <property type="entry name" value="Bacterial luciferase-like"/>
    <property type="match status" value="1"/>
</dbReference>
<gene>
    <name evidence="6" type="primary">rutA_4</name>
    <name evidence="6" type="ORF">ERS450000_03711</name>
</gene>
<evidence type="ECO:0000313" key="7">
    <source>
        <dbReference type="Proteomes" id="UP000057820"/>
    </source>
</evidence>
<dbReference type="GO" id="GO:0046306">
    <property type="term" value="P:alkanesulfonate catabolic process"/>
    <property type="evidence" value="ECO:0007669"/>
    <property type="project" value="TreeGrafter"/>
</dbReference>
<evidence type="ECO:0000256" key="4">
    <source>
        <dbReference type="ARBA" id="ARBA00023033"/>
    </source>
</evidence>
<dbReference type="InterPro" id="IPR036661">
    <property type="entry name" value="Luciferase-like_sf"/>
</dbReference>
<dbReference type="InterPro" id="IPR019921">
    <property type="entry name" value="Lucif-like_OxRdtase_Rv2161c"/>
</dbReference>
<evidence type="ECO:0000256" key="2">
    <source>
        <dbReference type="ARBA" id="ARBA00022643"/>
    </source>
</evidence>
<dbReference type="Pfam" id="PF00296">
    <property type="entry name" value="Bac_luciferase"/>
    <property type="match status" value="1"/>
</dbReference>
<dbReference type="EC" id="1.14.14.-" evidence="6"/>
<evidence type="ECO:0000256" key="3">
    <source>
        <dbReference type="ARBA" id="ARBA00023002"/>
    </source>
</evidence>
<evidence type="ECO:0000313" key="6">
    <source>
        <dbReference type="EMBL" id="CRY80153.1"/>
    </source>
</evidence>
<dbReference type="InterPro" id="IPR050172">
    <property type="entry name" value="SsuD_RutA_monooxygenase"/>
</dbReference>
<evidence type="ECO:0000259" key="5">
    <source>
        <dbReference type="Pfam" id="PF00296"/>
    </source>
</evidence>
<feature type="domain" description="Luciferase-like" evidence="5">
    <location>
        <begin position="15"/>
        <end position="235"/>
    </location>
</feature>
<dbReference type="InterPro" id="IPR011251">
    <property type="entry name" value="Luciferase-like_dom"/>
</dbReference>
<keyword evidence="4 6" id="KW-0503">Monooxygenase</keyword>